<comment type="caution">
    <text evidence="7">The sequence shown here is derived from an EMBL/GenBank/DDBJ whole genome shotgun (WGS) entry which is preliminary data.</text>
</comment>
<reference evidence="8" key="1">
    <citation type="journal article" date="2019" name="Int. J. Syst. Evol. Microbiol.">
        <title>The Global Catalogue of Microorganisms (GCM) 10K type strain sequencing project: providing services to taxonomists for standard genome sequencing and annotation.</title>
        <authorList>
            <consortium name="The Broad Institute Genomics Platform"/>
            <consortium name="The Broad Institute Genome Sequencing Center for Infectious Disease"/>
            <person name="Wu L."/>
            <person name="Ma J."/>
        </authorList>
    </citation>
    <scope>NUCLEOTIDE SEQUENCE [LARGE SCALE GENOMIC DNA]</scope>
    <source>
        <strain evidence="8">JCM 15933</strain>
    </source>
</reference>
<feature type="transmembrane region" description="Helical" evidence="5">
    <location>
        <begin position="147"/>
        <end position="167"/>
    </location>
</feature>
<feature type="transmembrane region" description="Helical" evidence="5">
    <location>
        <begin position="75"/>
        <end position="96"/>
    </location>
</feature>
<gene>
    <name evidence="7" type="ORF">GCM10009827_104640</name>
</gene>
<evidence type="ECO:0000313" key="8">
    <source>
        <dbReference type="Proteomes" id="UP001501470"/>
    </source>
</evidence>
<evidence type="ECO:0000256" key="5">
    <source>
        <dbReference type="SAM" id="Phobius"/>
    </source>
</evidence>
<keyword evidence="2 5" id="KW-0812">Transmembrane</keyword>
<feature type="transmembrane region" description="Helical" evidence="5">
    <location>
        <begin position="6"/>
        <end position="26"/>
    </location>
</feature>
<feature type="transmembrane region" description="Helical" evidence="5">
    <location>
        <begin position="47"/>
        <end position="69"/>
    </location>
</feature>
<keyword evidence="8" id="KW-1185">Reference proteome</keyword>
<proteinExistence type="predicted"/>
<evidence type="ECO:0000256" key="4">
    <source>
        <dbReference type="ARBA" id="ARBA00023136"/>
    </source>
</evidence>
<protein>
    <submittedName>
        <fullName evidence="7">Methylamine utilization protein MauE</fullName>
    </submittedName>
</protein>
<feature type="transmembrane region" description="Helical" evidence="5">
    <location>
        <begin position="123"/>
        <end position="141"/>
    </location>
</feature>
<dbReference type="Pfam" id="PF07291">
    <property type="entry name" value="MauE"/>
    <property type="match status" value="1"/>
</dbReference>
<feature type="domain" description="Methylamine utilisation protein MauE" evidence="6">
    <location>
        <begin position="1"/>
        <end position="133"/>
    </location>
</feature>
<evidence type="ECO:0000313" key="7">
    <source>
        <dbReference type="EMBL" id="GAA1566014.1"/>
    </source>
</evidence>
<evidence type="ECO:0000259" key="6">
    <source>
        <dbReference type="Pfam" id="PF07291"/>
    </source>
</evidence>
<sequence length="193" mass="19667">MHYLAITVRCAIGLVFLASSVGKLWGRGAFPAFVASLRGVGLLPRRLVRPAAIVLVVAEGVLCAALAVPTGLVPGLALVGAALLLGVFTVGVAVAVRRGTASTCRCFGASTERLGRRHVGRNILLTGLATGGAAAAFAAAASPPGSLRPAGLLLAGFAGLLLGFLATRFDDLAAVFRGVEHDPRLTTTFRSNR</sequence>
<dbReference type="Proteomes" id="UP001501470">
    <property type="component" value="Unassembled WGS sequence"/>
</dbReference>
<name>A0ABP4NS00_9ACTN</name>
<dbReference type="InterPro" id="IPR009908">
    <property type="entry name" value="Methylamine_util_MauE"/>
</dbReference>
<keyword evidence="4 5" id="KW-0472">Membrane</keyword>
<keyword evidence="3 5" id="KW-1133">Transmembrane helix</keyword>
<evidence type="ECO:0000256" key="2">
    <source>
        <dbReference type="ARBA" id="ARBA00022692"/>
    </source>
</evidence>
<evidence type="ECO:0000256" key="3">
    <source>
        <dbReference type="ARBA" id="ARBA00022989"/>
    </source>
</evidence>
<dbReference type="EMBL" id="BAAAQD010000036">
    <property type="protein sequence ID" value="GAA1566014.1"/>
    <property type="molecule type" value="Genomic_DNA"/>
</dbReference>
<organism evidence="7 8">
    <name type="scientific">Dactylosporangium maewongense</name>
    <dbReference type="NCBI Taxonomy" id="634393"/>
    <lineage>
        <taxon>Bacteria</taxon>
        <taxon>Bacillati</taxon>
        <taxon>Actinomycetota</taxon>
        <taxon>Actinomycetes</taxon>
        <taxon>Micromonosporales</taxon>
        <taxon>Micromonosporaceae</taxon>
        <taxon>Dactylosporangium</taxon>
    </lineage>
</organism>
<comment type="subcellular location">
    <subcellularLocation>
        <location evidence="1">Membrane</location>
        <topology evidence="1">Multi-pass membrane protein</topology>
    </subcellularLocation>
</comment>
<evidence type="ECO:0000256" key="1">
    <source>
        <dbReference type="ARBA" id="ARBA00004141"/>
    </source>
</evidence>
<dbReference type="RefSeq" id="WP_344513128.1">
    <property type="nucleotide sequence ID" value="NZ_BAAAQD010000036.1"/>
</dbReference>
<accession>A0ABP4NS00</accession>